<dbReference type="PROSITE" id="PS51000">
    <property type="entry name" value="HTH_DEOR_2"/>
    <property type="match status" value="1"/>
</dbReference>
<dbReference type="InterPro" id="IPR036388">
    <property type="entry name" value="WH-like_DNA-bd_sf"/>
</dbReference>
<keyword evidence="2" id="KW-0804">Transcription</keyword>
<evidence type="ECO:0000256" key="2">
    <source>
        <dbReference type="ARBA" id="ARBA00023163"/>
    </source>
</evidence>
<dbReference type="InterPro" id="IPR037171">
    <property type="entry name" value="NagB/RpiA_transferase-like"/>
</dbReference>
<dbReference type="SMART" id="SM01134">
    <property type="entry name" value="DeoRC"/>
    <property type="match status" value="1"/>
</dbReference>
<protein>
    <submittedName>
        <fullName evidence="5">Transcriptional regulator, DeoR family</fullName>
    </submittedName>
</protein>
<dbReference type="PANTHER" id="PTHR30363">
    <property type="entry name" value="HTH-TYPE TRANSCRIPTIONAL REGULATOR SRLR-RELATED"/>
    <property type="match status" value="1"/>
</dbReference>
<dbReference type="AlphaFoldDB" id="A0A1H4IUV2"/>
<keyword evidence="1" id="KW-0805">Transcription regulation</keyword>
<dbReference type="OrthoDB" id="7688673at2"/>
<evidence type="ECO:0000313" key="5">
    <source>
        <dbReference type="EMBL" id="SEB37870.1"/>
    </source>
</evidence>
<sequence>MTDAETLPAELRRVRIRERLEQRGYIRVADIARDFAVSGVTARGDLDALVESGSVRRVHGGAVSAGAVPESPVEESERSEAESKRAIGRRVAAMIDSGQSVFLDVGSTALAVARALVERADLRDVVVITNGLSTALALEAAVPRLSVIVTGGALRPLQHSLVNPMAQQIIGSVHADLAVLGCNGVDATAGVTNVNLPEAEIKRAMIAASDRVVITADASKLGRVTVGHVADLADVDTIVTDAAAETAAIEELRRAGAAVLLA</sequence>
<dbReference type="GO" id="GO:0003700">
    <property type="term" value="F:DNA-binding transcription factor activity"/>
    <property type="evidence" value="ECO:0007669"/>
    <property type="project" value="InterPro"/>
</dbReference>
<dbReference type="PANTHER" id="PTHR30363:SF44">
    <property type="entry name" value="AGA OPERON TRANSCRIPTIONAL REPRESSOR-RELATED"/>
    <property type="match status" value="1"/>
</dbReference>
<evidence type="ECO:0000256" key="1">
    <source>
        <dbReference type="ARBA" id="ARBA00023015"/>
    </source>
</evidence>
<evidence type="ECO:0000259" key="4">
    <source>
        <dbReference type="PROSITE" id="PS51000"/>
    </source>
</evidence>
<organism evidence="5 6">
    <name type="scientific">Paramicrobacterium humi</name>
    <dbReference type="NCBI Taxonomy" id="640635"/>
    <lineage>
        <taxon>Bacteria</taxon>
        <taxon>Bacillati</taxon>
        <taxon>Actinomycetota</taxon>
        <taxon>Actinomycetes</taxon>
        <taxon>Micrococcales</taxon>
        <taxon>Microbacteriaceae</taxon>
        <taxon>Paramicrobacterium</taxon>
    </lineage>
</organism>
<dbReference type="SUPFAM" id="SSF46785">
    <property type="entry name" value="Winged helix' DNA-binding domain"/>
    <property type="match status" value="1"/>
</dbReference>
<reference evidence="5 6" key="1">
    <citation type="submission" date="2016-10" db="EMBL/GenBank/DDBJ databases">
        <authorList>
            <person name="de Groot N.N."/>
        </authorList>
    </citation>
    <scope>NUCLEOTIDE SEQUENCE [LARGE SCALE GENOMIC DNA]</scope>
    <source>
        <strain evidence="5 6">DSM 21799</strain>
    </source>
</reference>
<dbReference type="Gene3D" id="3.40.50.1360">
    <property type="match status" value="1"/>
</dbReference>
<dbReference type="InterPro" id="IPR014036">
    <property type="entry name" value="DeoR-like_C"/>
</dbReference>
<dbReference type="Proteomes" id="UP000199183">
    <property type="component" value="Unassembled WGS sequence"/>
</dbReference>
<gene>
    <name evidence="5" type="ORF">SAMN04489806_0297</name>
</gene>
<evidence type="ECO:0000256" key="3">
    <source>
        <dbReference type="SAM" id="MobiDB-lite"/>
    </source>
</evidence>
<keyword evidence="6" id="KW-1185">Reference proteome</keyword>
<dbReference type="STRING" id="640635.SAMN04489806_0297"/>
<dbReference type="InterPro" id="IPR036390">
    <property type="entry name" value="WH_DNA-bd_sf"/>
</dbReference>
<feature type="region of interest" description="Disordered" evidence="3">
    <location>
        <begin position="61"/>
        <end position="82"/>
    </location>
</feature>
<dbReference type="SMART" id="SM00420">
    <property type="entry name" value="HTH_DEOR"/>
    <property type="match status" value="1"/>
</dbReference>
<dbReference type="InterPro" id="IPR001034">
    <property type="entry name" value="DeoR_HTH"/>
</dbReference>
<dbReference type="EMBL" id="FNRY01000001">
    <property type="protein sequence ID" value="SEB37870.1"/>
    <property type="molecule type" value="Genomic_DNA"/>
</dbReference>
<dbReference type="RefSeq" id="WP_091179129.1">
    <property type="nucleotide sequence ID" value="NZ_FNRY01000001.1"/>
</dbReference>
<dbReference type="Pfam" id="PF00455">
    <property type="entry name" value="DeoRC"/>
    <property type="match status" value="1"/>
</dbReference>
<dbReference type="Pfam" id="PF08220">
    <property type="entry name" value="HTH_DeoR"/>
    <property type="match status" value="1"/>
</dbReference>
<name>A0A1H4IUV2_9MICO</name>
<proteinExistence type="predicted"/>
<dbReference type="Gene3D" id="1.10.10.10">
    <property type="entry name" value="Winged helix-like DNA-binding domain superfamily/Winged helix DNA-binding domain"/>
    <property type="match status" value="1"/>
</dbReference>
<evidence type="ECO:0000313" key="6">
    <source>
        <dbReference type="Proteomes" id="UP000199183"/>
    </source>
</evidence>
<dbReference type="InterPro" id="IPR050313">
    <property type="entry name" value="Carb_Metab_HTH_regulators"/>
</dbReference>
<accession>A0A1H4IUV2</accession>
<dbReference type="SUPFAM" id="SSF100950">
    <property type="entry name" value="NagB/RpiA/CoA transferase-like"/>
    <property type="match status" value="1"/>
</dbReference>
<feature type="domain" description="HTH deoR-type" evidence="4">
    <location>
        <begin position="9"/>
        <end position="64"/>
    </location>
</feature>